<comment type="caution">
    <text evidence="3">The sequence shown here is derived from an EMBL/GenBank/DDBJ whole genome shotgun (WGS) entry which is preliminary data.</text>
</comment>
<evidence type="ECO:0000313" key="4">
    <source>
        <dbReference type="Proteomes" id="UP001153642"/>
    </source>
</evidence>
<feature type="coiled-coil region" evidence="1">
    <location>
        <begin position="268"/>
        <end position="313"/>
    </location>
</feature>
<dbReference type="InterPro" id="IPR027924">
    <property type="entry name" value="XkdF"/>
</dbReference>
<dbReference type="Proteomes" id="UP001153642">
    <property type="component" value="Unassembled WGS sequence"/>
</dbReference>
<sequence>MEVYNVIFNEKEDKGIYALSLVENPAMEGMFVALKENEKPETFHTQLSTIDEEQRLLVGLAMQPDKLIYRNVEGREFYITFSKEEIKKGAHAFLKNHFNNNSSLEHEEVIDGVAVVESWIIEDAEHDKSKKYGFEYPVGSWMVAMKVDSDEVWNSYVKSGKVKGFSIDGLFSLEKINLKSDMNVIDELKKGFAELKAMLSNQEIKLGSIKAGDITIYFEGELLALDAPVFSDEEMKETLQDNEYELETGMIAVVTDGKVAELKEPQPEEEVELANEDLLKELNSLKSEFEAYKASLSKQLEDKEKEVADLKAELSETPATKPIKHTPVQLASKEVTGTNPKERIFNRLRNS</sequence>
<feature type="domain" description="Phage-like element PBSX protein XkdF" evidence="2">
    <location>
        <begin position="49"/>
        <end position="170"/>
    </location>
</feature>
<proteinExistence type="predicted"/>
<organism evidence="3 4">
    <name type="scientific">Galbibacter pacificus</name>
    <dbReference type="NCBI Taxonomy" id="2996052"/>
    <lineage>
        <taxon>Bacteria</taxon>
        <taxon>Pseudomonadati</taxon>
        <taxon>Bacteroidota</taxon>
        <taxon>Flavobacteriia</taxon>
        <taxon>Flavobacteriales</taxon>
        <taxon>Flavobacteriaceae</taxon>
        <taxon>Galbibacter</taxon>
    </lineage>
</organism>
<accession>A0ABT6FQD2</accession>
<gene>
    <name evidence="3" type="ORF">OSR52_06305</name>
</gene>
<evidence type="ECO:0000313" key="3">
    <source>
        <dbReference type="EMBL" id="MDG3585477.1"/>
    </source>
</evidence>
<evidence type="ECO:0000259" key="2">
    <source>
        <dbReference type="Pfam" id="PF14550"/>
    </source>
</evidence>
<dbReference type="RefSeq" id="WP_277899257.1">
    <property type="nucleotide sequence ID" value="NZ_JAPMUA010000002.1"/>
</dbReference>
<keyword evidence="4" id="KW-1185">Reference proteome</keyword>
<keyword evidence="1" id="KW-0175">Coiled coil</keyword>
<evidence type="ECO:0000256" key="1">
    <source>
        <dbReference type="SAM" id="Coils"/>
    </source>
</evidence>
<dbReference type="Pfam" id="PF14550">
    <property type="entry name" value="Peptidase_S78_2"/>
    <property type="match status" value="1"/>
</dbReference>
<name>A0ABT6FQD2_9FLAO</name>
<dbReference type="EMBL" id="JAPMUA010000002">
    <property type="protein sequence ID" value="MDG3585477.1"/>
    <property type="molecule type" value="Genomic_DNA"/>
</dbReference>
<protein>
    <submittedName>
        <fullName evidence="3">XkdF-like putative serine protease domain-containing protein</fullName>
    </submittedName>
</protein>
<reference evidence="3" key="1">
    <citation type="submission" date="2022-11" db="EMBL/GenBank/DDBJ databases">
        <title>High-quality draft genome sequence of Galbibacter sp. strain CMA-7.</title>
        <authorList>
            <person name="Wei L."/>
            <person name="Dong C."/>
            <person name="Shao Z."/>
        </authorList>
    </citation>
    <scope>NUCLEOTIDE SEQUENCE</scope>
    <source>
        <strain evidence="3">CMA-7</strain>
    </source>
</reference>